<dbReference type="Gene3D" id="3.40.30.10">
    <property type="entry name" value="Glutaredoxin"/>
    <property type="match status" value="1"/>
</dbReference>
<keyword evidence="6" id="KW-0812">Transmembrane</keyword>
<dbReference type="InterPro" id="IPR036249">
    <property type="entry name" value="Thioredoxin-like_sf"/>
</dbReference>
<dbReference type="SUPFAM" id="SSF52833">
    <property type="entry name" value="Thioredoxin-like"/>
    <property type="match status" value="1"/>
</dbReference>
<evidence type="ECO:0000256" key="3">
    <source>
        <dbReference type="ARBA" id="ARBA00023157"/>
    </source>
</evidence>
<accession>A0A6J6GHE0</accession>
<evidence type="ECO:0000256" key="5">
    <source>
        <dbReference type="SAM" id="MobiDB-lite"/>
    </source>
</evidence>
<evidence type="ECO:0000256" key="2">
    <source>
        <dbReference type="ARBA" id="ARBA00022748"/>
    </source>
</evidence>
<comment type="subcellular location">
    <subcellularLocation>
        <location evidence="1">Cell envelope</location>
    </subcellularLocation>
</comment>
<feature type="domain" description="Thioredoxin" evidence="7">
    <location>
        <begin position="85"/>
        <end position="221"/>
    </location>
</feature>
<dbReference type="PROSITE" id="PS51352">
    <property type="entry name" value="THIOREDOXIN_2"/>
    <property type="match status" value="1"/>
</dbReference>
<evidence type="ECO:0000256" key="1">
    <source>
        <dbReference type="ARBA" id="ARBA00004196"/>
    </source>
</evidence>
<dbReference type="EMBL" id="CAEZUP010000006">
    <property type="protein sequence ID" value="CAB4599103.1"/>
    <property type="molecule type" value="Genomic_DNA"/>
</dbReference>
<reference evidence="8" key="1">
    <citation type="submission" date="2020-05" db="EMBL/GenBank/DDBJ databases">
        <authorList>
            <person name="Chiriac C."/>
            <person name="Salcher M."/>
            <person name="Ghai R."/>
            <person name="Kavagutti S V."/>
        </authorList>
    </citation>
    <scope>NUCLEOTIDE SEQUENCE</scope>
</reference>
<dbReference type="PANTHER" id="PTHR42852:SF6">
    <property type="entry name" value="THIOL:DISULFIDE INTERCHANGE PROTEIN DSBE"/>
    <property type="match status" value="1"/>
</dbReference>
<evidence type="ECO:0000256" key="6">
    <source>
        <dbReference type="SAM" id="Phobius"/>
    </source>
</evidence>
<dbReference type="InterPro" id="IPR050553">
    <property type="entry name" value="Thioredoxin_ResA/DsbE_sf"/>
</dbReference>
<dbReference type="PANTHER" id="PTHR42852">
    <property type="entry name" value="THIOL:DISULFIDE INTERCHANGE PROTEIN DSBE"/>
    <property type="match status" value="1"/>
</dbReference>
<feature type="transmembrane region" description="Helical" evidence="6">
    <location>
        <begin position="32"/>
        <end position="53"/>
    </location>
</feature>
<evidence type="ECO:0000256" key="4">
    <source>
        <dbReference type="ARBA" id="ARBA00023284"/>
    </source>
</evidence>
<dbReference type="InterPro" id="IPR013766">
    <property type="entry name" value="Thioredoxin_domain"/>
</dbReference>
<dbReference type="GO" id="GO:0016491">
    <property type="term" value="F:oxidoreductase activity"/>
    <property type="evidence" value="ECO:0007669"/>
    <property type="project" value="InterPro"/>
</dbReference>
<dbReference type="InterPro" id="IPR013740">
    <property type="entry name" value="Redoxin"/>
</dbReference>
<evidence type="ECO:0000313" key="8">
    <source>
        <dbReference type="EMBL" id="CAB4599103.1"/>
    </source>
</evidence>
<sequence>MDTTPLPPNDSPSDNHPDGTTKTAGRARRSSLPMLIAIGAVTVALAVSVVLAFTGRGSSDSSDPDVVRLDSDATQPFNALDDGLNPVGQQLPSLSYTTFDGKTIELGTAGKPIVINFWSSTCAPCIREMPAIEQLWTESGDRIDVIGLDYVEVAAAGQAMIDRTGITYPVGRDPRGSLLRALGGNGLPYTVVADRNGRIVAAHSGEVTRDSLQVMVDEANRSGSGS</sequence>
<dbReference type="CDD" id="cd02966">
    <property type="entry name" value="TlpA_like_family"/>
    <property type="match status" value="1"/>
</dbReference>
<dbReference type="AlphaFoldDB" id="A0A6J6GHE0"/>
<dbReference type="Pfam" id="PF08534">
    <property type="entry name" value="Redoxin"/>
    <property type="match status" value="1"/>
</dbReference>
<feature type="region of interest" description="Disordered" evidence="5">
    <location>
        <begin position="1"/>
        <end position="27"/>
    </location>
</feature>
<proteinExistence type="predicted"/>
<name>A0A6J6GHE0_9ZZZZ</name>
<organism evidence="8">
    <name type="scientific">freshwater metagenome</name>
    <dbReference type="NCBI Taxonomy" id="449393"/>
    <lineage>
        <taxon>unclassified sequences</taxon>
        <taxon>metagenomes</taxon>
        <taxon>ecological metagenomes</taxon>
    </lineage>
</organism>
<keyword evidence="4" id="KW-0676">Redox-active center</keyword>
<gene>
    <name evidence="8" type="ORF">UFOPK1835_00259</name>
</gene>
<keyword evidence="6" id="KW-0472">Membrane</keyword>
<protein>
    <submittedName>
        <fullName evidence="8">Unannotated protein</fullName>
    </submittedName>
</protein>
<keyword evidence="6" id="KW-1133">Transmembrane helix</keyword>
<evidence type="ECO:0000259" key="7">
    <source>
        <dbReference type="PROSITE" id="PS51352"/>
    </source>
</evidence>
<keyword evidence="3" id="KW-1015">Disulfide bond</keyword>
<keyword evidence="2" id="KW-0201">Cytochrome c-type biogenesis</keyword>
<feature type="compositionally biased region" description="Pro residues" evidence="5">
    <location>
        <begin position="1"/>
        <end position="10"/>
    </location>
</feature>
<dbReference type="GO" id="GO:0017004">
    <property type="term" value="P:cytochrome complex assembly"/>
    <property type="evidence" value="ECO:0007669"/>
    <property type="project" value="UniProtKB-KW"/>
</dbReference>
<dbReference type="GO" id="GO:0030313">
    <property type="term" value="C:cell envelope"/>
    <property type="evidence" value="ECO:0007669"/>
    <property type="project" value="UniProtKB-SubCell"/>
</dbReference>